<accession>A0A2W4IQE7</accession>
<organism evidence="3">
    <name type="scientific">Thermocrispum agreste</name>
    <dbReference type="NCBI Taxonomy" id="37925"/>
    <lineage>
        <taxon>Bacteria</taxon>
        <taxon>Bacillati</taxon>
        <taxon>Actinomycetota</taxon>
        <taxon>Actinomycetes</taxon>
        <taxon>Pseudonocardiales</taxon>
        <taxon>Pseudonocardiaceae</taxon>
        <taxon>Thermocrispum</taxon>
    </lineage>
</organism>
<feature type="transmembrane region" description="Helical" evidence="2">
    <location>
        <begin position="209"/>
        <end position="228"/>
    </location>
</feature>
<protein>
    <recommendedName>
        <fullName evidence="4">Ceramidase</fullName>
    </recommendedName>
</protein>
<feature type="transmembrane region" description="Helical" evidence="2">
    <location>
        <begin position="182"/>
        <end position="202"/>
    </location>
</feature>
<keyword evidence="2" id="KW-0472">Membrane</keyword>
<evidence type="ECO:0000256" key="1">
    <source>
        <dbReference type="SAM" id="MobiDB-lite"/>
    </source>
</evidence>
<feature type="transmembrane region" description="Helical" evidence="2">
    <location>
        <begin position="129"/>
        <end position="148"/>
    </location>
</feature>
<evidence type="ECO:0000256" key="2">
    <source>
        <dbReference type="SAM" id="Phobius"/>
    </source>
</evidence>
<evidence type="ECO:0000313" key="3">
    <source>
        <dbReference type="EMBL" id="PZM89162.1"/>
    </source>
</evidence>
<dbReference type="STRING" id="1111738.GCA_000427905_02234"/>
<gene>
    <name evidence="3" type="ORF">DIU77_19465</name>
</gene>
<dbReference type="EMBL" id="QGUI01001002">
    <property type="protein sequence ID" value="PZM89162.1"/>
    <property type="molecule type" value="Genomic_DNA"/>
</dbReference>
<keyword evidence="2" id="KW-1133">Transmembrane helix</keyword>
<evidence type="ECO:0008006" key="4">
    <source>
        <dbReference type="Google" id="ProtNLM"/>
    </source>
</evidence>
<sequence>MRFRPHTPHVRTIATPAGNRHTRRSGAPPGAGHSRSAPSADRPGTVQAQETFSNYCERIGPGFWDEPLNAWTNLAFAVAAVGAWVLVSRARGPERRGTIRALPVIIFLIFLGSGAYHTTATRWGAVADTGFIAVYLLYYIVLFVVLFWRLEWRVAWLAAPLFVGFTLLTALLADFAGLRGPGMYLSALLALLLLGGALHFSADPAVRPYGVQYAAIGLLFAVSLTLRTLDRPLCDLVPFGTHFMWHVLNACVLYLTARLAVRRWQELHSESPAPAVAERDG</sequence>
<feature type="transmembrane region" description="Helical" evidence="2">
    <location>
        <begin position="243"/>
        <end position="261"/>
    </location>
</feature>
<proteinExistence type="predicted"/>
<reference evidence="3" key="1">
    <citation type="submission" date="2018-05" db="EMBL/GenBank/DDBJ databases">
        <authorList>
            <person name="Lanie J.A."/>
            <person name="Ng W.-L."/>
            <person name="Kazmierczak K.M."/>
            <person name="Andrzejewski T.M."/>
            <person name="Davidsen T.M."/>
            <person name="Wayne K.J."/>
            <person name="Tettelin H."/>
            <person name="Glass J.I."/>
            <person name="Rusch D."/>
            <person name="Podicherti R."/>
            <person name="Tsui H.-C.T."/>
            <person name="Winkler M.E."/>
        </authorList>
    </citation>
    <scope>NUCLEOTIDE SEQUENCE</scope>
    <source>
        <strain evidence="3">ZC4RG45</strain>
    </source>
</reference>
<feature type="transmembrane region" description="Helical" evidence="2">
    <location>
        <begin position="70"/>
        <end position="87"/>
    </location>
</feature>
<keyword evidence="2" id="KW-0812">Transmembrane</keyword>
<comment type="caution">
    <text evidence="3">The sequence shown here is derived from an EMBL/GenBank/DDBJ whole genome shotgun (WGS) entry which is preliminary data.</text>
</comment>
<feature type="transmembrane region" description="Helical" evidence="2">
    <location>
        <begin position="99"/>
        <end position="117"/>
    </location>
</feature>
<feature type="transmembrane region" description="Helical" evidence="2">
    <location>
        <begin position="155"/>
        <end position="176"/>
    </location>
</feature>
<feature type="region of interest" description="Disordered" evidence="1">
    <location>
        <begin position="1"/>
        <end position="44"/>
    </location>
</feature>
<dbReference type="AlphaFoldDB" id="A0A2W4IQE7"/>
<name>A0A2W4IQE7_9PSEU</name>